<protein>
    <submittedName>
        <fullName evidence="1">Uncharacterized protein</fullName>
    </submittedName>
</protein>
<keyword evidence="4" id="KW-1185">Reference proteome</keyword>
<evidence type="ECO:0000313" key="2">
    <source>
        <dbReference type="EMBL" id="MDR7339308.1"/>
    </source>
</evidence>
<dbReference type="AlphaFoldDB" id="A0A9X3PF07"/>
<name>A0A9X3PF07_9ACTN</name>
<organism evidence="1 3">
    <name type="scientific">Glycomyces lechevalierae</name>
    <dbReference type="NCBI Taxonomy" id="256034"/>
    <lineage>
        <taxon>Bacteria</taxon>
        <taxon>Bacillati</taxon>
        <taxon>Actinomycetota</taxon>
        <taxon>Actinomycetes</taxon>
        <taxon>Glycomycetales</taxon>
        <taxon>Glycomycetaceae</taxon>
        <taxon>Glycomyces</taxon>
    </lineage>
</organism>
<reference evidence="2 4" key="2">
    <citation type="submission" date="2023-07" db="EMBL/GenBank/DDBJ databases">
        <title>Sequencing the genomes of 1000 actinobacteria strains.</title>
        <authorList>
            <person name="Klenk H.-P."/>
        </authorList>
    </citation>
    <scope>NUCLEOTIDE SEQUENCE [LARGE SCALE GENOMIC DNA]</scope>
    <source>
        <strain evidence="2 4">DSM 44724</strain>
    </source>
</reference>
<gene>
    <name evidence="2" type="ORF">J2S69_003027</name>
    <name evidence="1" type="ORF">O2L01_04635</name>
</gene>
<evidence type="ECO:0000313" key="1">
    <source>
        <dbReference type="EMBL" id="MDA1384261.1"/>
    </source>
</evidence>
<dbReference type="EMBL" id="JAVDYD010000001">
    <property type="protein sequence ID" value="MDR7339308.1"/>
    <property type="molecule type" value="Genomic_DNA"/>
</dbReference>
<dbReference type="Proteomes" id="UP001145799">
    <property type="component" value="Unassembled WGS sequence"/>
</dbReference>
<dbReference type="EMBL" id="JAPZVQ010000002">
    <property type="protein sequence ID" value="MDA1384261.1"/>
    <property type="molecule type" value="Genomic_DNA"/>
</dbReference>
<reference evidence="1" key="1">
    <citation type="submission" date="2022-12" db="EMBL/GenBank/DDBJ databases">
        <title>Gycomyces niveus sp.nov., a novel actinomycete isolated from soil in Shouguang.</title>
        <authorList>
            <person name="Yang X."/>
        </authorList>
    </citation>
    <scope>NUCLEOTIDE SEQUENCE</scope>
    <source>
        <strain evidence="1">DSM 44724</strain>
    </source>
</reference>
<proteinExistence type="predicted"/>
<sequence length="113" mass="12795">MNFVLPDDCDRPRSDPSEDELDGLHFAAVIGGRRLYFAAIPSQARFRVTMARAWEMQTEALGSVIRLDTDMPGLRVCAPMEVEWADKHAEKIISEAVSVWRSIIRDCEAWEGN</sequence>
<comment type="caution">
    <text evidence="1">The sequence shown here is derived from an EMBL/GenBank/DDBJ whole genome shotgun (WGS) entry which is preliminary data.</text>
</comment>
<dbReference type="RefSeq" id="WP_270120689.1">
    <property type="nucleotide sequence ID" value="NZ_BAAAOM010000004.1"/>
</dbReference>
<dbReference type="Proteomes" id="UP001183604">
    <property type="component" value="Unassembled WGS sequence"/>
</dbReference>
<accession>A0A9X3PF07</accession>
<evidence type="ECO:0000313" key="4">
    <source>
        <dbReference type="Proteomes" id="UP001183604"/>
    </source>
</evidence>
<evidence type="ECO:0000313" key="3">
    <source>
        <dbReference type="Proteomes" id="UP001145799"/>
    </source>
</evidence>